<dbReference type="AlphaFoldDB" id="A0A395JGK5"/>
<evidence type="ECO:0000313" key="2">
    <source>
        <dbReference type="EMBL" id="RBP48871.1"/>
    </source>
</evidence>
<accession>A0A395JGK5</accession>
<name>A0A395JGK5_9GAMM</name>
<protein>
    <submittedName>
        <fullName evidence="2">Uncharacterized protein YbjT (DUF2867 family)</fullName>
    </submittedName>
</protein>
<dbReference type="InParanoid" id="A0A395JGK5"/>
<dbReference type="Pfam" id="PF01370">
    <property type="entry name" value="Epimerase"/>
    <property type="match status" value="1"/>
</dbReference>
<sequence length="301" mass="32688">MVNKKVLVLGGKGFIGRHAVASLTALGCDVTVGTRSPKNDKRQDTVKVSQPSITEEQHLLHRATTADEWLETAQQYDAVLNCVGILRQRIGESYEAVHHLAPMAIAAACQRAGTRFVHVSALGLSANAKSRFLSSKHRGEEAISSSGSDWIIAKISLLDGEGGYGATWLRGVAKLPLFIIPTSAKGKIAALTADDAGMALSQLCVGSEQTLQLAENRVFELGGEQPLGFEAYIRGLRLRHTDKRAWCVPIPGTLARLGAHICDVLHFSPFSFGHWELLCRDNIPKPNRLKELLGREPTRVV</sequence>
<dbReference type="Proteomes" id="UP000253083">
    <property type="component" value="Unassembled WGS sequence"/>
</dbReference>
<dbReference type="InterPro" id="IPR001509">
    <property type="entry name" value="Epimerase_deHydtase"/>
</dbReference>
<feature type="domain" description="NAD-dependent epimerase/dehydratase" evidence="1">
    <location>
        <begin position="6"/>
        <end position="121"/>
    </location>
</feature>
<comment type="caution">
    <text evidence="2">The sequence shown here is derived from an EMBL/GenBank/DDBJ whole genome shotgun (WGS) entry which is preliminary data.</text>
</comment>
<evidence type="ECO:0000259" key="1">
    <source>
        <dbReference type="Pfam" id="PF01370"/>
    </source>
</evidence>
<dbReference type="InterPro" id="IPR036291">
    <property type="entry name" value="NAD(P)-bd_dom_sf"/>
</dbReference>
<gene>
    <name evidence="2" type="ORF">DFR28_105210</name>
</gene>
<dbReference type="PANTHER" id="PTHR12126:SF11">
    <property type="entry name" value="NADH DEHYDROGENASE [UBIQUINONE] 1 ALPHA SUBCOMPLEX SUBUNIT 9, MITOCHONDRIAL"/>
    <property type="match status" value="1"/>
</dbReference>
<organism evidence="2 3">
    <name type="scientific">Arenicella xantha</name>
    <dbReference type="NCBI Taxonomy" id="644221"/>
    <lineage>
        <taxon>Bacteria</taxon>
        <taxon>Pseudomonadati</taxon>
        <taxon>Pseudomonadota</taxon>
        <taxon>Gammaproteobacteria</taxon>
        <taxon>Arenicellales</taxon>
        <taxon>Arenicellaceae</taxon>
        <taxon>Arenicella</taxon>
    </lineage>
</organism>
<dbReference type="RefSeq" id="WP_113955463.1">
    <property type="nucleotide sequence ID" value="NZ_QNRT01000005.1"/>
</dbReference>
<dbReference type="EMBL" id="QNRT01000005">
    <property type="protein sequence ID" value="RBP48871.1"/>
    <property type="molecule type" value="Genomic_DNA"/>
</dbReference>
<evidence type="ECO:0000313" key="3">
    <source>
        <dbReference type="Proteomes" id="UP000253083"/>
    </source>
</evidence>
<dbReference type="SUPFAM" id="SSF51735">
    <property type="entry name" value="NAD(P)-binding Rossmann-fold domains"/>
    <property type="match status" value="1"/>
</dbReference>
<dbReference type="PROSITE" id="PS51257">
    <property type="entry name" value="PROKAR_LIPOPROTEIN"/>
    <property type="match status" value="1"/>
</dbReference>
<dbReference type="PANTHER" id="PTHR12126">
    <property type="entry name" value="NADH-UBIQUINONE OXIDOREDUCTASE 39 KDA SUBUNIT-RELATED"/>
    <property type="match status" value="1"/>
</dbReference>
<dbReference type="InterPro" id="IPR051207">
    <property type="entry name" value="ComplexI_NDUFA9_subunit"/>
</dbReference>
<dbReference type="Gene3D" id="3.40.50.720">
    <property type="entry name" value="NAD(P)-binding Rossmann-like Domain"/>
    <property type="match status" value="1"/>
</dbReference>
<reference evidence="2 3" key="1">
    <citation type="submission" date="2018-06" db="EMBL/GenBank/DDBJ databases">
        <title>Genomic Encyclopedia of Type Strains, Phase IV (KMG-IV): sequencing the most valuable type-strain genomes for metagenomic binning, comparative biology and taxonomic classification.</title>
        <authorList>
            <person name="Goeker M."/>
        </authorList>
    </citation>
    <scope>NUCLEOTIDE SEQUENCE [LARGE SCALE GENOMIC DNA]</scope>
    <source>
        <strain evidence="2 3">DSM 24032</strain>
    </source>
</reference>
<proteinExistence type="predicted"/>
<dbReference type="GO" id="GO:0044877">
    <property type="term" value="F:protein-containing complex binding"/>
    <property type="evidence" value="ECO:0007669"/>
    <property type="project" value="TreeGrafter"/>
</dbReference>
<keyword evidence="3" id="KW-1185">Reference proteome</keyword>
<dbReference type="OrthoDB" id="9776313at2"/>